<keyword evidence="2" id="KW-1185">Reference proteome</keyword>
<feature type="non-terminal residue" evidence="1">
    <location>
        <position position="1"/>
    </location>
</feature>
<reference evidence="1 2" key="1">
    <citation type="journal article" date="2018" name="Front. Plant Sci.">
        <title>Red Clover (Trifolium pratense) and Zigzag Clover (T. medium) - A Picture of Genomic Similarities and Differences.</title>
        <authorList>
            <person name="Dluhosova J."/>
            <person name="Istvanek J."/>
            <person name="Nedelnik J."/>
            <person name="Repkova J."/>
        </authorList>
    </citation>
    <scope>NUCLEOTIDE SEQUENCE [LARGE SCALE GENOMIC DNA]</scope>
    <source>
        <strain evidence="2">cv. 10/8</strain>
        <tissue evidence="1">Leaf</tissue>
    </source>
</reference>
<proteinExistence type="predicted"/>
<dbReference type="AlphaFoldDB" id="A0A392S378"/>
<evidence type="ECO:0000313" key="1">
    <source>
        <dbReference type="EMBL" id="MCI43363.1"/>
    </source>
</evidence>
<evidence type="ECO:0000313" key="2">
    <source>
        <dbReference type="Proteomes" id="UP000265520"/>
    </source>
</evidence>
<organism evidence="1 2">
    <name type="scientific">Trifolium medium</name>
    <dbReference type="NCBI Taxonomy" id="97028"/>
    <lineage>
        <taxon>Eukaryota</taxon>
        <taxon>Viridiplantae</taxon>
        <taxon>Streptophyta</taxon>
        <taxon>Embryophyta</taxon>
        <taxon>Tracheophyta</taxon>
        <taxon>Spermatophyta</taxon>
        <taxon>Magnoliopsida</taxon>
        <taxon>eudicotyledons</taxon>
        <taxon>Gunneridae</taxon>
        <taxon>Pentapetalae</taxon>
        <taxon>rosids</taxon>
        <taxon>fabids</taxon>
        <taxon>Fabales</taxon>
        <taxon>Fabaceae</taxon>
        <taxon>Papilionoideae</taxon>
        <taxon>50 kb inversion clade</taxon>
        <taxon>NPAAA clade</taxon>
        <taxon>Hologalegina</taxon>
        <taxon>IRL clade</taxon>
        <taxon>Trifolieae</taxon>
        <taxon>Trifolium</taxon>
    </lineage>
</organism>
<accession>A0A392S378</accession>
<comment type="caution">
    <text evidence="1">The sequence shown here is derived from an EMBL/GenBank/DDBJ whole genome shotgun (WGS) entry which is preliminary data.</text>
</comment>
<dbReference type="Proteomes" id="UP000265520">
    <property type="component" value="Unassembled WGS sequence"/>
</dbReference>
<name>A0A392S378_9FABA</name>
<dbReference type="EMBL" id="LXQA010316267">
    <property type="protein sequence ID" value="MCI43363.1"/>
    <property type="molecule type" value="Genomic_DNA"/>
</dbReference>
<sequence length="86" mass="9383">STAITTTAIRYRNVDLLFLPKKLEIGIKFGDGAGILSKRIDLLLKFCNSNEISLSKTFSQIGPDINGVFKENERLSNGIGNGVQDP</sequence>
<protein>
    <submittedName>
        <fullName evidence="1">Uncharacterized protein</fullName>
    </submittedName>
</protein>